<evidence type="ECO:0000313" key="9">
    <source>
        <dbReference type="Proteomes" id="UP001432000"/>
    </source>
</evidence>
<dbReference type="Gene3D" id="1.10.3330.10">
    <property type="entry name" value="Oxo-4-hydroxy-4-carboxy-5-ureidoimidazoline decarboxylase"/>
    <property type="match status" value="1"/>
</dbReference>
<dbReference type="GO" id="GO:0051997">
    <property type="term" value="F:2-oxo-4-hydroxy-4-carboxy-5-ureidoimidazoline decarboxylase activity"/>
    <property type="evidence" value="ECO:0007669"/>
    <property type="project" value="UniProtKB-EC"/>
</dbReference>
<dbReference type="InterPro" id="IPR017595">
    <property type="entry name" value="OHCU_decarboxylase-2"/>
</dbReference>
<protein>
    <recommendedName>
        <fullName evidence="3">2-oxo-4-hydroxy-4-carboxy-5-ureidoimidazoline decarboxylase</fullName>
        <ecNumber evidence="3">4.1.1.97</ecNumber>
    </recommendedName>
</protein>
<evidence type="ECO:0000256" key="6">
    <source>
        <dbReference type="ARBA" id="ARBA00023239"/>
    </source>
</evidence>
<dbReference type="InterPro" id="IPR018020">
    <property type="entry name" value="OHCU_decarboxylase"/>
</dbReference>
<evidence type="ECO:0000256" key="2">
    <source>
        <dbReference type="ARBA" id="ARBA00004754"/>
    </source>
</evidence>
<dbReference type="EMBL" id="CP147846">
    <property type="protein sequence ID" value="WXG71550.1"/>
    <property type="molecule type" value="Genomic_DNA"/>
</dbReference>
<dbReference type="NCBIfam" id="NF010372">
    <property type="entry name" value="PRK13798.1"/>
    <property type="match status" value="1"/>
</dbReference>
<dbReference type="PANTHER" id="PTHR43466">
    <property type="entry name" value="2-OXO-4-HYDROXY-4-CARBOXY-5-UREIDOIMIDAZOLINE DECARBOXYLASE-RELATED"/>
    <property type="match status" value="1"/>
</dbReference>
<keyword evidence="4" id="KW-0659">Purine metabolism</keyword>
<sequence>MFRNTEFELEGCSDRFNAMSDTDMHRALQLCLDVPRWISAMALARPYLNDDALVSAVFTAADPLTEDEISGALQVHPRIGERPDGDGGHAVQARGEQAGVDITQEDVRRRLRDGNLEYERRFGRVFLIRAAGRDGSEILAALEQRLDNDPGTELRVVERELREIAALRLVRGLADV</sequence>
<accession>A0ABZ2PQS8</accession>
<organism evidence="8 9">
    <name type="scientific">Rhodococcus sovatensis</name>
    <dbReference type="NCBI Taxonomy" id="1805840"/>
    <lineage>
        <taxon>Bacteria</taxon>
        <taxon>Bacillati</taxon>
        <taxon>Actinomycetota</taxon>
        <taxon>Actinomycetes</taxon>
        <taxon>Mycobacteriales</taxon>
        <taxon>Nocardiaceae</taxon>
        <taxon>Rhodococcus</taxon>
    </lineage>
</organism>
<comment type="catalytic activity">
    <reaction evidence="1">
        <text>5-hydroxy-2-oxo-4-ureido-2,5-dihydro-1H-imidazole-5-carboxylate + H(+) = (S)-allantoin + CO2</text>
        <dbReference type="Rhea" id="RHEA:26301"/>
        <dbReference type="ChEBI" id="CHEBI:15378"/>
        <dbReference type="ChEBI" id="CHEBI:15678"/>
        <dbReference type="ChEBI" id="CHEBI:16526"/>
        <dbReference type="ChEBI" id="CHEBI:58639"/>
        <dbReference type="EC" id="4.1.1.97"/>
    </reaction>
</comment>
<gene>
    <name evidence="8" type="primary">uraD</name>
    <name evidence="8" type="ORF">WDS16_05360</name>
</gene>
<evidence type="ECO:0000259" key="7">
    <source>
        <dbReference type="Pfam" id="PF09349"/>
    </source>
</evidence>
<dbReference type="PANTHER" id="PTHR43466:SF1">
    <property type="entry name" value="2-OXO-4-HYDROXY-4-CARBOXY-5-UREIDOIMIDAZOLINE DECARBOXYLASE-RELATED"/>
    <property type="match status" value="1"/>
</dbReference>
<comment type="pathway">
    <text evidence="2">Purine metabolism; urate degradation; (S)-allantoin from urate: step 3/3.</text>
</comment>
<keyword evidence="9" id="KW-1185">Reference proteome</keyword>
<name>A0ABZ2PQS8_9NOCA</name>
<evidence type="ECO:0000256" key="4">
    <source>
        <dbReference type="ARBA" id="ARBA00022631"/>
    </source>
</evidence>
<keyword evidence="6 8" id="KW-0456">Lyase</keyword>
<dbReference type="RefSeq" id="WP_338893249.1">
    <property type="nucleotide sequence ID" value="NZ_CP147846.1"/>
</dbReference>
<dbReference type="EC" id="4.1.1.97" evidence="3"/>
<evidence type="ECO:0000313" key="8">
    <source>
        <dbReference type="EMBL" id="WXG71550.1"/>
    </source>
</evidence>
<evidence type="ECO:0000256" key="1">
    <source>
        <dbReference type="ARBA" id="ARBA00001163"/>
    </source>
</evidence>
<feature type="domain" description="Oxo-4-hydroxy-4-carboxy-5-ureidoimidazoline decarboxylase" evidence="7">
    <location>
        <begin position="17"/>
        <end position="169"/>
    </location>
</feature>
<dbReference type="NCBIfam" id="TIGR03180">
    <property type="entry name" value="UraD_2"/>
    <property type="match status" value="1"/>
</dbReference>
<reference evidence="8 9" key="1">
    <citation type="submission" date="2024-03" db="EMBL/GenBank/DDBJ databases">
        <title>Natural products discovery in diverse microorganisms through a two-stage MS feature dereplication strategy.</title>
        <authorList>
            <person name="Zhang R."/>
        </authorList>
    </citation>
    <scope>NUCLEOTIDE SEQUENCE [LARGE SCALE GENOMIC DNA]</scope>
    <source>
        <strain evidence="8 9">18930</strain>
    </source>
</reference>
<proteinExistence type="predicted"/>
<dbReference type="InterPro" id="IPR036778">
    <property type="entry name" value="OHCU_decarboxylase_sf"/>
</dbReference>
<dbReference type="SUPFAM" id="SSF158694">
    <property type="entry name" value="UraD-Like"/>
    <property type="match status" value="1"/>
</dbReference>
<dbReference type="Proteomes" id="UP001432000">
    <property type="component" value="Chromosome"/>
</dbReference>
<evidence type="ECO:0000256" key="5">
    <source>
        <dbReference type="ARBA" id="ARBA00022793"/>
    </source>
</evidence>
<dbReference type="Pfam" id="PF09349">
    <property type="entry name" value="OHCU_decarbox"/>
    <property type="match status" value="1"/>
</dbReference>
<evidence type="ECO:0000256" key="3">
    <source>
        <dbReference type="ARBA" id="ARBA00012257"/>
    </source>
</evidence>
<keyword evidence="5" id="KW-0210">Decarboxylase</keyword>